<evidence type="ECO:0000256" key="2">
    <source>
        <dbReference type="SAM" id="Phobius"/>
    </source>
</evidence>
<evidence type="ECO:0000256" key="1">
    <source>
        <dbReference type="ARBA" id="ARBA00022481"/>
    </source>
</evidence>
<feature type="domain" description="Type II secretion system protein GspG C-terminal" evidence="3">
    <location>
        <begin position="43"/>
        <end position="139"/>
    </location>
</feature>
<dbReference type="InterPro" id="IPR012902">
    <property type="entry name" value="N_methyl_site"/>
</dbReference>
<feature type="transmembrane region" description="Helical" evidence="2">
    <location>
        <begin position="12"/>
        <end position="36"/>
    </location>
</feature>
<keyword evidence="2" id="KW-0472">Membrane</keyword>
<dbReference type="RefSeq" id="WP_145206110.1">
    <property type="nucleotide sequence ID" value="NZ_CP036434.1"/>
</dbReference>
<keyword evidence="1" id="KW-0488">Methylation</keyword>
<accession>A0A518ERZ2</accession>
<dbReference type="PRINTS" id="PR00813">
    <property type="entry name" value="BCTERIALGSPG"/>
</dbReference>
<protein>
    <submittedName>
        <fullName evidence="4">Type II secretion system protein G</fullName>
    </submittedName>
</protein>
<keyword evidence="2" id="KW-1133">Transmembrane helix</keyword>
<dbReference type="GO" id="GO:0015628">
    <property type="term" value="P:protein secretion by the type II secretion system"/>
    <property type="evidence" value="ECO:0007669"/>
    <property type="project" value="InterPro"/>
</dbReference>
<dbReference type="EMBL" id="CP036434">
    <property type="protein sequence ID" value="QDV06861.1"/>
    <property type="molecule type" value="Genomic_DNA"/>
</dbReference>
<dbReference type="PROSITE" id="PS00409">
    <property type="entry name" value="PROKAR_NTER_METHYL"/>
    <property type="match status" value="1"/>
</dbReference>
<dbReference type="InterPro" id="IPR013545">
    <property type="entry name" value="T2SS_protein-GspG_C"/>
</dbReference>
<evidence type="ECO:0000313" key="5">
    <source>
        <dbReference type="Proteomes" id="UP000320390"/>
    </source>
</evidence>
<keyword evidence="5" id="KW-1185">Reference proteome</keyword>
<sequence length="235" mass="24961">MRAPQKHTRNQGFTLVELVVVVLIITVLAGMVVPVASKVFDREARKATSAEMQAVDEAVRLYFLDTGALPAAASALSTDPGGVTGWSGPYLSGGVGNGGASSTDFDRDGWQEPYQVAIAGDVWTLTSSGPDRTRGTGDDLVIDVDITRERRRVTDERLAVINLAIRLYNDDWLSPPSPQSPDPLSDTWSTAFAQLVARGYLANAATYQSDGWGDAFVRVGTSGPVVAVTSQNTGS</sequence>
<dbReference type="Proteomes" id="UP000320390">
    <property type="component" value="Chromosome"/>
</dbReference>
<dbReference type="InterPro" id="IPR000983">
    <property type="entry name" value="Bac_GSPG_pilin"/>
</dbReference>
<dbReference type="PANTHER" id="PTHR30093">
    <property type="entry name" value="GENERAL SECRETION PATHWAY PROTEIN G"/>
    <property type="match status" value="1"/>
</dbReference>
<reference evidence="4 5" key="1">
    <citation type="submission" date="2019-02" db="EMBL/GenBank/DDBJ databases">
        <title>Deep-cultivation of Planctomycetes and their phenomic and genomic characterization uncovers novel biology.</title>
        <authorList>
            <person name="Wiegand S."/>
            <person name="Jogler M."/>
            <person name="Boedeker C."/>
            <person name="Pinto D."/>
            <person name="Vollmers J."/>
            <person name="Rivas-Marin E."/>
            <person name="Kohn T."/>
            <person name="Peeters S.H."/>
            <person name="Heuer A."/>
            <person name="Rast P."/>
            <person name="Oberbeckmann S."/>
            <person name="Bunk B."/>
            <person name="Jeske O."/>
            <person name="Meyerdierks A."/>
            <person name="Storesund J.E."/>
            <person name="Kallscheuer N."/>
            <person name="Luecker S."/>
            <person name="Lage O.M."/>
            <person name="Pohl T."/>
            <person name="Merkel B.J."/>
            <person name="Hornburger P."/>
            <person name="Mueller R.-W."/>
            <person name="Bruemmer F."/>
            <person name="Labrenz M."/>
            <person name="Spormann A.M."/>
            <person name="Op den Camp H."/>
            <person name="Overmann J."/>
            <person name="Amann R."/>
            <person name="Jetten M.S.M."/>
            <person name="Mascher T."/>
            <person name="Medema M.H."/>
            <person name="Devos D.P."/>
            <person name="Kaster A.-K."/>
            <person name="Ovreas L."/>
            <person name="Rohde M."/>
            <person name="Galperin M.Y."/>
            <person name="Jogler C."/>
        </authorList>
    </citation>
    <scope>NUCLEOTIDE SEQUENCE [LARGE SCALE GENOMIC DNA]</scope>
    <source>
        <strain evidence="4 5">Poly30</strain>
    </source>
</reference>
<dbReference type="Gene3D" id="3.30.700.10">
    <property type="entry name" value="Glycoprotein, Type 4 Pilin"/>
    <property type="match status" value="1"/>
</dbReference>
<gene>
    <name evidence="4" type="primary">epsG_2</name>
    <name evidence="4" type="ORF">Poly30_23780</name>
</gene>
<organism evidence="4 5">
    <name type="scientific">Saltatorellus ferox</name>
    <dbReference type="NCBI Taxonomy" id="2528018"/>
    <lineage>
        <taxon>Bacteria</taxon>
        <taxon>Pseudomonadati</taxon>
        <taxon>Planctomycetota</taxon>
        <taxon>Planctomycetia</taxon>
        <taxon>Planctomycetia incertae sedis</taxon>
        <taxon>Saltatorellus</taxon>
    </lineage>
</organism>
<dbReference type="InterPro" id="IPR045584">
    <property type="entry name" value="Pilin-like"/>
</dbReference>
<dbReference type="NCBIfam" id="TIGR02532">
    <property type="entry name" value="IV_pilin_GFxxxE"/>
    <property type="match status" value="1"/>
</dbReference>
<dbReference type="GO" id="GO:0015627">
    <property type="term" value="C:type II protein secretion system complex"/>
    <property type="evidence" value="ECO:0007669"/>
    <property type="project" value="InterPro"/>
</dbReference>
<evidence type="ECO:0000313" key="4">
    <source>
        <dbReference type="EMBL" id="QDV06861.1"/>
    </source>
</evidence>
<keyword evidence="2" id="KW-0812">Transmembrane</keyword>
<dbReference type="Pfam" id="PF07963">
    <property type="entry name" value="N_methyl"/>
    <property type="match status" value="1"/>
</dbReference>
<evidence type="ECO:0000259" key="3">
    <source>
        <dbReference type="Pfam" id="PF08334"/>
    </source>
</evidence>
<dbReference type="AlphaFoldDB" id="A0A518ERZ2"/>
<proteinExistence type="predicted"/>
<dbReference type="OrthoDB" id="9795612at2"/>
<dbReference type="SUPFAM" id="SSF54523">
    <property type="entry name" value="Pili subunits"/>
    <property type="match status" value="1"/>
</dbReference>
<dbReference type="Pfam" id="PF08334">
    <property type="entry name" value="T2SSG"/>
    <property type="match status" value="1"/>
</dbReference>
<name>A0A518ERZ2_9BACT</name>